<dbReference type="Gene3D" id="1.10.1040.10">
    <property type="entry name" value="N-(1-d-carboxylethyl)-l-norvaline Dehydrogenase, domain 2"/>
    <property type="match status" value="1"/>
</dbReference>
<evidence type="ECO:0000256" key="3">
    <source>
        <dbReference type="ARBA" id="ARBA00023002"/>
    </source>
</evidence>
<gene>
    <name evidence="11" type="ORF">J2X04_000318</name>
</gene>
<protein>
    <recommendedName>
        <fullName evidence="8">Glycerol-3-phosphate dehydrogenase</fullName>
        <ecNumber evidence="8">1.1.1.94</ecNumber>
    </recommendedName>
</protein>
<sequence length="292" mass="31592">MGQALETLLSHRHEVLVWDRNLTTGEETQPLEEAARDRQVVVFALPTQPHDELAGRLVPCLQPDALCMSIAKGLDEQGRTAAQVFTQHFGSRIGWGLFYGPMLARELQAGRSGFAVAASHRPEAGARLKALFAGTSLRLQVHEDVQGAAWAAVLKNVYVPLVGAADGLGMGDNMRGFLIATATHELADIVEHQGGRRETAYTLAGLGDLVTSATGASSHHRRIGAELAAGRCGELAASGANIRSEGVHTAAMVRHHAVFDWQRFELFALVCAFLDDPAQLERRLGEYIARRF</sequence>
<keyword evidence="7" id="KW-0520">NAD</keyword>
<dbReference type="InterPro" id="IPR006168">
    <property type="entry name" value="G3P_DH_NAD-dep"/>
</dbReference>
<evidence type="ECO:0000256" key="1">
    <source>
        <dbReference type="ARBA" id="ARBA00011009"/>
    </source>
</evidence>
<dbReference type="PANTHER" id="PTHR11728:SF1">
    <property type="entry name" value="GLYCEROL-3-PHOSPHATE DEHYDROGENASE [NAD(+)] 2, CHLOROPLASTIC"/>
    <property type="match status" value="1"/>
</dbReference>
<comment type="similarity">
    <text evidence="1 7">Belongs to the NAD-dependent glycerol-3-phosphate dehydrogenase family.</text>
</comment>
<dbReference type="GO" id="GO:0047952">
    <property type="term" value="F:glycerol-3-phosphate dehydrogenase [NAD(P)+] activity"/>
    <property type="evidence" value="ECO:0007669"/>
    <property type="project" value="UniProtKB-EC"/>
</dbReference>
<evidence type="ECO:0000313" key="12">
    <source>
        <dbReference type="Proteomes" id="UP001267878"/>
    </source>
</evidence>
<dbReference type="InterPro" id="IPR013328">
    <property type="entry name" value="6PGD_dom2"/>
</dbReference>
<evidence type="ECO:0000256" key="4">
    <source>
        <dbReference type="ARBA" id="ARBA00023098"/>
    </source>
</evidence>
<evidence type="ECO:0000259" key="10">
    <source>
        <dbReference type="Pfam" id="PF07479"/>
    </source>
</evidence>
<accession>A0ABU1VKI9</accession>
<dbReference type="PANTHER" id="PTHR11728">
    <property type="entry name" value="GLYCEROL-3-PHOSPHATE DEHYDROGENASE"/>
    <property type="match status" value="1"/>
</dbReference>
<dbReference type="Pfam" id="PF07479">
    <property type="entry name" value="NAD_Gly3P_dh_C"/>
    <property type="match status" value="1"/>
</dbReference>
<evidence type="ECO:0000256" key="7">
    <source>
        <dbReference type="RuleBase" id="RU000437"/>
    </source>
</evidence>
<evidence type="ECO:0000256" key="5">
    <source>
        <dbReference type="ARBA" id="ARBA00023209"/>
    </source>
</evidence>
<feature type="domain" description="Glycerol-3-phosphate dehydrogenase NAD-dependent C-terminal" evidence="10">
    <location>
        <begin position="144"/>
        <end position="274"/>
    </location>
</feature>
<dbReference type="RefSeq" id="WP_310051338.1">
    <property type="nucleotide sequence ID" value="NZ_JAVDVW010000001.1"/>
</dbReference>
<dbReference type="InterPro" id="IPR036291">
    <property type="entry name" value="NAD(P)-bd_dom_sf"/>
</dbReference>
<dbReference type="InterPro" id="IPR006109">
    <property type="entry name" value="G3P_DH_NAD-dep_C"/>
</dbReference>
<dbReference type="Proteomes" id="UP001267878">
    <property type="component" value="Unassembled WGS sequence"/>
</dbReference>
<dbReference type="Pfam" id="PF01210">
    <property type="entry name" value="NAD_Gly3P_dh_N"/>
    <property type="match status" value="1"/>
</dbReference>
<keyword evidence="4" id="KW-0443">Lipid metabolism</keyword>
<keyword evidence="12" id="KW-1185">Reference proteome</keyword>
<dbReference type="InterPro" id="IPR011128">
    <property type="entry name" value="G3P_DH_NAD-dep_N"/>
</dbReference>
<dbReference type="SUPFAM" id="SSF51735">
    <property type="entry name" value="NAD(P)-binding Rossmann-fold domains"/>
    <property type="match status" value="1"/>
</dbReference>
<evidence type="ECO:0000313" key="11">
    <source>
        <dbReference type="EMBL" id="MDR7097971.1"/>
    </source>
</evidence>
<comment type="catalytic activity">
    <reaction evidence="8">
        <text>sn-glycerol 3-phosphate + NADP(+) = dihydroxyacetone phosphate + NADPH + H(+)</text>
        <dbReference type="Rhea" id="RHEA:11096"/>
        <dbReference type="ChEBI" id="CHEBI:15378"/>
        <dbReference type="ChEBI" id="CHEBI:57597"/>
        <dbReference type="ChEBI" id="CHEBI:57642"/>
        <dbReference type="ChEBI" id="CHEBI:57783"/>
        <dbReference type="ChEBI" id="CHEBI:58349"/>
        <dbReference type="EC" id="1.1.1.94"/>
    </reaction>
</comment>
<comment type="caution">
    <text evidence="11">The sequence shown here is derived from an EMBL/GenBank/DDBJ whole genome shotgun (WGS) entry which is preliminary data.</text>
</comment>
<dbReference type="PRINTS" id="PR00077">
    <property type="entry name" value="GPDHDRGNASE"/>
</dbReference>
<evidence type="ECO:0000256" key="6">
    <source>
        <dbReference type="ARBA" id="ARBA00023264"/>
    </source>
</evidence>
<evidence type="ECO:0000256" key="2">
    <source>
        <dbReference type="ARBA" id="ARBA00022516"/>
    </source>
</evidence>
<dbReference type="SUPFAM" id="SSF48179">
    <property type="entry name" value="6-phosphogluconate dehydrogenase C-terminal domain-like"/>
    <property type="match status" value="1"/>
</dbReference>
<dbReference type="EMBL" id="JAVDVW010000001">
    <property type="protein sequence ID" value="MDR7097971.1"/>
    <property type="molecule type" value="Genomic_DNA"/>
</dbReference>
<evidence type="ECO:0000256" key="8">
    <source>
        <dbReference type="RuleBase" id="RU000439"/>
    </source>
</evidence>
<dbReference type="EC" id="1.1.1.94" evidence="8"/>
<dbReference type="InterPro" id="IPR008927">
    <property type="entry name" value="6-PGluconate_DH-like_C_sf"/>
</dbReference>
<name>A0ABU1VKI9_9GAMM</name>
<keyword evidence="6" id="KW-1208">Phospholipid metabolism</keyword>
<evidence type="ECO:0000259" key="9">
    <source>
        <dbReference type="Pfam" id="PF01210"/>
    </source>
</evidence>
<keyword evidence="5" id="KW-0594">Phospholipid biosynthesis</keyword>
<proteinExistence type="inferred from homology"/>
<dbReference type="Gene3D" id="3.40.50.720">
    <property type="entry name" value="NAD(P)-binding Rossmann-like Domain"/>
    <property type="match status" value="1"/>
</dbReference>
<reference evidence="11 12" key="1">
    <citation type="submission" date="2023-07" db="EMBL/GenBank/DDBJ databases">
        <title>Sorghum-associated microbial communities from plants grown in Nebraska, USA.</title>
        <authorList>
            <person name="Schachtman D."/>
        </authorList>
    </citation>
    <scope>NUCLEOTIDE SEQUENCE [LARGE SCALE GENOMIC DNA]</scope>
    <source>
        <strain evidence="11 12">BE187</strain>
    </source>
</reference>
<feature type="domain" description="Glycerol-3-phosphate dehydrogenase NAD-dependent N-terminal" evidence="9">
    <location>
        <begin position="27"/>
        <end position="123"/>
    </location>
</feature>
<organism evidence="11 12">
    <name type="scientific">Agrilutibacter niabensis</name>
    <dbReference type="NCBI Taxonomy" id="380628"/>
    <lineage>
        <taxon>Bacteria</taxon>
        <taxon>Pseudomonadati</taxon>
        <taxon>Pseudomonadota</taxon>
        <taxon>Gammaproteobacteria</taxon>
        <taxon>Lysobacterales</taxon>
        <taxon>Lysobacteraceae</taxon>
        <taxon>Agrilutibacter</taxon>
    </lineage>
</organism>
<keyword evidence="2" id="KW-0444">Lipid biosynthesis</keyword>
<keyword evidence="3 7" id="KW-0560">Oxidoreductase</keyword>